<evidence type="ECO:0000313" key="5">
    <source>
        <dbReference type="EMBL" id="KAB7071841.1"/>
    </source>
</evidence>
<evidence type="ECO:0000313" key="13">
    <source>
        <dbReference type="Proteomes" id="UP000257074"/>
    </source>
</evidence>
<reference evidence="16 17" key="3">
    <citation type="journal article" date="2019" name="Nat. Med.">
        <title>A library of human gut bacterial isolates paired with longitudinal multiomics data enables mechanistic microbiome research.</title>
        <authorList>
            <person name="Poyet M."/>
            <person name="Groussin M."/>
            <person name="Gibbons S.M."/>
            <person name="Avila-Pacheco J."/>
            <person name="Jiang X."/>
            <person name="Kearney S.M."/>
            <person name="Perrotta A.R."/>
            <person name="Berdy B."/>
            <person name="Zhao S."/>
            <person name="Lieberman T.D."/>
            <person name="Swanson P.K."/>
            <person name="Smith M."/>
            <person name="Roesemann S."/>
            <person name="Alexander J.E."/>
            <person name="Rich S.A."/>
            <person name="Livny J."/>
            <person name="Vlamakis H."/>
            <person name="Clish C."/>
            <person name="Bullock K."/>
            <person name="Deik A."/>
            <person name="Scott J."/>
            <person name="Pierce K.A."/>
            <person name="Xavier R.J."/>
            <person name="Alm E.J."/>
        </authorList>
    </citation>
    <scope>NUCLEOTIDE SEQUENCE [LARGE SCALE GENOMIC DNA]</scope>
    <source>
        <strain evidence="6 18">BIOML-A166</strain>
        <strain evidence="5 16">BIOML-A201</strain>
        <strain evidence="4 20">BIOML-A210</strain>
        <strain evidence="2 22">BIOML-A283</strain>
        <strain evidence="3 23">BIOML-A284</strain>
        <strain evidence="1 21">BIOML-A320</strain>
        <strain evidence="8 19">BIOML-A395</strain>
        <strain evidence="9">BIOML-A409</strain>
        <strain evidence="7 17">BIOML-A75</strain>
    </source>
</reference>
<gene>
    <name evidence="10" type="ORF">CE169_08785</name>
    <name evidence="12" type="ORF">DXC63_01075</name>
    <name evidence="11" type="ORF">DXC85_08835</name>
    <name evidence="7" type="ORF">GBB65_01705</name>
    <name evidence="6" type="ORF">GBC97_03345</name>
    <name evidence="5" type="ORF">GBI83_08345</name>
    <name evidence="4" type="ORF">GBI87_08440</name>
    <name evidence="2" type="ORF">GBJ98_08750</name>
    <name evidence="3" type="ORF">GBK06_03145</name>
    <name evidence="1" type="ORF">GBK08_03440</name>
    <name evidence="8" type="ORF">GT999_03415</name>
    <name evidence="9" type="ORF">GUA24_04155</name>
</gene>
<reference evidence="14 15" key="2">
    <citation type="submission" date="2018-08" db="EMBL/GenBank/DDBJ databases">
        <title>A genome reference for cultivated species of the human gut microbiota.</title>
        <authorList>
            <person name="Zou Y."/>
            <person name="Xue W."/>
            <person name="Luo G."/>
        </authorList>
    </citation>
    <scope>NUCLEOTIDE SEQUENCE [LARGE SCALE GENOMIC DNA]</scope>
    <source>
        <strain evidence="12 15">TF06-45A</strain>
        <strain evidence="11 14">TF08-4AC</strain>
    </source>
</reference>
<dbReference type="Proteomes" id="UP000638311">
    <property type="component" value="Unassembled WGS sequence"/>
</dbReference>
<evidence type="ECO:0000313" key="16">
    <source>
        <dbReference type="Proteomes" id="UP000432196"/>
    </source>
</evidence>
<evidence type="ECO:0000313" key="12">
    <source>
        <dbReference type="EMBL" id="RGL52682.1"/>
    </source>
</evidence>
<dbReference type="EMBL" id="WDWL01000011">
    <property type="protein sequence ID" value="KAB7071841.1"/>
    <property type="molecule type" value="Genomic_DNA"/>
</dbReference>
<evidence type="ECO:0000313" key="6">
    <source>
        <dbReference type="EMBL" id="KAB7136442.1"/>
    </source>
</evidence>
<evidence type="ECO:0000313" key="23">
    <source>
        <dbReference type="Proteomes" id="UP000491334"/>
    </source>
</evidence>
<dbReference type="Proteomes" id="UP000466472">
    <property type="component" value="Unassembled WGS sequence"/>
</dbReference>
<dbReference type="EMBL" id="WDZO01000023">
    <property type="protein sequence ID" value="KAB6911651.1"/>
    <property type="molecule type" value="Genomic_DNA"/>
</dbReference>
<dbReference type="AlphaFoldDB" id="A0A1D7MTY0"/>
<evidence type="ECO:0000313" key="1">
    <source>
        <dbReference type="EMBL" id="KAB6838474.1"/>
    </source>
</evidence>
<dbReference type="Proteomes" id="UP000461165">
    <property type="component" value="Unassembled WGS sequence"/>
</dbReference>
<name>A0A1D7MTY0_BIFLN</name>
<evidence type="ECO:0000313" key="14">
    <source>
        <dbReference type="Proteomes" id="UP000261186"/>
    </source>
</evidence>
<evidence type="ECO:0000313" key="7">
    <source>
        <dbReference type="EMBL" id="KAB7323490.1"/>
    </source>
</evidence>
<dbReference type="EMBL" id="WDWU01000012">
    <property type="protein sequence ID" value="KAB7056482.1"/>
    <property type="molecule type" value="Genomic_DNA"/>
</dbReference>
<sequence length="89" mass="10405">MLPPAGASNTVEEVPMTDDNKKQWYFNTVKKQAELGMVSPIEQRMGPYKTKEDAEHAWDIVVDRNARWEEENRRWKNYGVKPAQARPED</sequence>
<evidence type="ECO:0000313" key="8">
    <source>
        <dbReference type="EMBL" id="MZR88366.1"/>
    </source>
</evidence>
<proteinExistence type="predicted"/>
<dbReference type="Proteomes" id="UP000261288">
    <property type="component" value="Unassembled WGS sequence"/>
</dbReference>
<evidence type="ECO:0000313" key="10">
    <source>
        <dbReference type="EMBL" id="RDX05843.1"/>
    </source>
</evidence>
<dbReference type="Proteomes" id="UP000481350">
    <property type="component" value="Unassembled WGS sequence"/>
</dbReference>
<evidence type="ECO:0000313" key="19">
    <source>
        <dbReference type="Proteomes" id="UP000466472"/>
    </source>
</evidence>
<dbReference type="EMBL" id="QSRZ01000001">
    <property type="protein sequence ID" value="RGL52682.1"/>
    <property type="molecule type" value="Genomic_DNA"/>
</dbReference>
<evidence type="ECO:0000313" key="3">
    <source>
        <dbReference type="EMBL" id="KAB6919394.1"/>
    </source>
</evidence>
<reference evidence="10 13" key="1">
    <citation type="journal article" date="2017" name="Anaerobe">
        <title>Quantification, isolation and characterization of Bifidobacterium from the vaginal microbiomes of reproductive aged women.</title>
        <authorList>
            <person name="Freitas A.C."/>
            <person name="Hill J.E."/>
        </authorList>
    </citation>
    <scope>NUCLEOTIDE SEQUENCE [LARGE SCALE GENOMIC DNA]</scope>
    <source>
        <strain evidence="10 13">N6D05</strain>
    </source>
</reference>
<evidence type="ECO:0000313" key="9">
    <source>
        <dbReference type="EMBL" id="MZU08225.1"/>
    </source>
</evidence>
<dbReference type="EMBL" id="WEAY01000005">
    <property type="protein sequence ID" value="KAB6838474.1"/>
    <property type="molecule type" value="Genomic_DNA"/>
</dbReference>
<evidence type="ECO:0000313" key="18">
    <source>
        <dbReference type="Proteomes" id="UP000461165"/>
    </source>
</evidence>
<dbReference type="EMBL" id="WDZP01000005">
    <property type="protein sequence ID" value="KAB6919394.1"/>
    <property type="molecule type" value="Genomic_DNA"/>
</dbReference>
<dbReference type="EMBL" id="QSRH01000009">
    <property type="protein sequence ID" value="RGL02120.1"/>
    <property type="molecule type" value="Genomic_DNA"/>
</dbReference>
<dbReference type="Proteomes" id="UP000467387">
    <property type="component" value="Unassembled WGS sequence"/>
</dbReference>
<evidence type="ECO:0000313" key="21">
    <source>
        <dbReference type="Proteomes" id="UP000478746"/>
    </source>
</evidence>
<dbReference type="Proteomes" id="UP000432196">
    <property type="component" value="Unassembled WGS sequence"/>
</dbReference>
<dbReference type="EMBL" id="WXEF01000005">
    <property type="protein sequence ID" value="MZR88366.1"/>
    <property type="molecule type" value="Genomic_DNA"/>
</dbReference>
<evidence type="ECO:0000313" key="2">
    <source>
        <dbReference type="EMBL" id="KAB6911651.1"/>
    </source>
</evidence>
<accession>A0A1D7MTY0</accession>
<dbReference type="Proteomes" id="UP000491334">
    <property type="component" value="Unassembled WGS sequence"/>
</dbReference>
<comment type="caution">
    <text evidence="4">The sequence shown here is derived from an EMBL/GenBank/DDBJ whole genome shotgun (WGS) entry which is preliminary data.</text>
</comment>
<evidence type="ECO:0000313" key="15">
    <source>
        <dbReference type="Proteomes" id="UP000261288"/>
    </source>
</evidence>
<evidence type="ECO:0000313" key="17">
    <source>
        <dbReference type="Proteomes" id="UP000451234"/>
    </source>
</evidence>
<dbReference type="EMBL" id="WDRV01000002">
    <property type="protein sequence ID" value="KAB7323490.1"/>
    <property type="molecule type" value="Genomic_DNA"/>
</dbReference>
<evidence type="ECO:0000313" key="11">
    <source>
        <dbReference type="EMBL" id="RGL02120.1"/>
    </source>
</evidence>
<dbReference type="Proteomes" id="UP000478746">
    <property type="component" value="Unassembled WGS sequence"/>
</dbReference>
<evidence type="ECO:0000313" key="22">
    <source>
        <dbReference type="Proteomes" id="UP000481350"/>
    </source>
</evidence>
<dbReference type="EMBL" id="WDVF01000005">
    <property type="protein sequence ID" value="KAB7136442.1"/>
    <property type="molecule type" value="Genomic_DNA"/>
</dbReference>
<dbReference type="Proteomes" id="UP000451234">
    <property type="component" value="Unassembled WGS sequence"/>
</dbReference>
<dbReference type="Proteomes" id="UP000257074">
    <property type="component" value="Unassembled WGS sequence"/>
</dbReference>
<dbReference type="EMBL" id="NJNR01000053">
    <property type="protein sequence ID" value="RDX05843.1"/>
    <property type="molecule type" value="Genomic_DNA"/>
</dbReference>
<protein>
    <submittedName>
        <fullName evidence="4">Uncharacterized protein</fullName>
    </submittedName>
</protein>
<dbReference type="Proteomes" id="UP000261186">
    <property type="component" value="Unassembled WGS sequence"/>
</dbReference>
<evidence type="ECO:0000313" key="20">
    <source>
        <dbReference type="Proteomes" id="UP000467387"/>
    </source>
</evidence>
<organism evidence="4 20">
    <name type="scientific">Bifidobacterium longum</name>
    <dbReference type="NCBI Taxonomy" id="216816"/>
    <lineage>
        <taxon>Bacteria</taxon>
        <taxon>Bacillati</taxon>
        <taxon>Actinomycetota</taxon>
        <taxon>Actinomycetes</taxon>
        <taxon>Bifidobacteriales</taxon>
        <taxon>Bifidobacteriaceae</taxon>
        <taxon>Bifidobacterium</taxon>
    </lineage>
</organism>
<dbReference type="EMBL" id="WXDR01000005">
    <property type="protein sequence ID" value="MZU08225.1"/>
    <property type="molecule type" value="Genomic_DNA"/>
</dbReference>
<evidence type="ECO:0000313" key="4">
    <source>
        <dbReference type="EMBL" id="KAB7056482.1"/>
    </source>
</evidence>